<keyword evidence="3 8" id="KW-0597">Phosphoprotein</keyword>
<dbReference type="Gene3D" id="1.10.10.60">
    <property type="entry name" value="Homeodomain-like"/>
    <property type="match status" value="2"/>
</dbReference>
<evidence type="ECO:0000259" key="9">
    <source>
        <dbReference type="PROSITE" id="PS01124"/>
    </source>
</evidence>
<evidence type="ECO:0000256" key="4">
    <source>
        <dbReference type="ARBA" id="ARBA00023012"/>
    </source>
</evidence>
<dbReference type="Pfam" id="PF00072">
    <property type="entry name" value="Response_reg"/>
    <property type="match status" value="1"/>
</dbReference>
<dbReference type="SMART" id="SM00342">
    <property type="entry name" value="HTH_ARAC"/>
    <property type="match status" value="1"/>
</dbReference>
<dbReference type="Pfam" id="PF12833">
    <property type="entry name" value="HTH_18"/>
    <property type="match status" value="1"/>
</dbReference>
<keyword evidence="6" id="KW-0238">DNA-binding</keyword>
<evidence type="ECO:0000256" key="2">
    <source>
        <dbReference type="ARBA" id="ARBA00022490"/>
    </source>
</evidence>
<evidence type="ECO:0000256" key="1">
    <source>
        <dbReference type="ARBA" id="ARBA00004496"/>
    </source>
</evidence>
<dbReference type="PROSITE" id="PS50110">
    <property type="entry name" value="RESPONSE_REGULATORY"/>
    <property type="match status" value="1"/>
</dbReference>
<feature type="modified residue" description="4-aspartylphosphate" evidence="8">
    <location>
        <position position="56"/>
    </location>
</feature>
<comment type="subcellular location">
    <subcellularLocation>
        <location evidence="1">Cytoplasm</location>
    </subcellularLocation>
</comment>
<dbReference type="RefSeq" id="WP_171628312.1">
    <property type="nucleotide sequence ID" value="NZ_WHNY01000004.1"/>
</dbReference>
<comment type="caution">
    <text evidence="11">The sequence shown here is derived from an EMBL/GenBank/DDBJ whole genome shotgun (WGS) entry which is preliminary data.</text>
</comment>
<protein>
    <submittedName>
        <fullName evidence="11">Response regulator</fullName>
    </submittedName>
</protein>
<feature type="domain" description="Response regulatory" evidence="10">
    <location>
        <begin position="5"/>
        <end position="121"/>
    </location>
</feature>
<sequence length="262" mass="29381">MNPSRIVLIDDEINIREGLRRIIDRSPSFQVIADFPDGGEALEWLERNTTDIVLSDIRMPGIDGIEVCSTITNKWPQIKVILLTGHAEFNYAYSAIKAGVLDYILKPCDPKIIIETLERAAKAAGLAAASVNAEVGAGESSWSATYSIQSTNPWILTAVQFIEANYEKELSVPDIASRVHLSSSYFSTVFKEETGHSLVHFIHLVRIERSKHLLSDLQYKSYEVAELVGYKTFRHFNEIFKMIVGQTPSEYRRTLGTRVATS</sequence>
<dbReference type="PANTHER" id="PTHR42713:SF3">
    <property type="entry name" value="TRANSCRIPTIONAL REGULATORY PROTEIN HPTR"/>
    <property type="match status" value="1"/>
</dbReference>
<keyword evidence="12" id="KW-1185">Reference proteome</keyword>
<keyword evidence="5" id="KW-0805">Transcription regulation</keyword>
<evidence type="ECO:0000313" key="11">
    <source>
        <dbReference type="EMBL" id="NOU62492.1"/>
    </source>
</evidence>
<dbReference type="EMBL" id="WHNY01000004">
    <property type="protein sequence ID" value="NOU62492.1"/>
    <property type="molecule type" value="Genomic_DNA"/>
</dbReference>
<keyword evidence="7" id="KW-0804">Transcription</keyword>
<organism evidence="11 12">
    <name type="scientific">Paenibacillus plantarum</name>
    <dbReference type="NCBI Taxonomy" id="2654975"/>
    <lineage>
        <taxon>Bacteria</taxon>
        <taxon>Bacillati</taxon>
        <taxon>Bacillota</taxon>
        <taxon>Bacilli</taxon>
        <taxon>Bacillales</taxon>
        <taxon>Paenibacillaceae</taxon>
        <taxon>Paenibacillus</taxon>
    </lineage>
</organism>
<dbReference type="Proteomes" id="UP000653578">
    <property type="component" value="Unassembled WGS sequence"/>
</dbReference>
<gene>
    <name evidence="11" type="ORF">GC096_00335</name>
</gene>
<dbReference type="InterPro" id="IPR011006">
    <property type="entry name" value="CheY-like_superfamily"/>
</dbReference>
<dbReference type="PROSITE" id="PS01124">
    <property type="entry name" value="HTH_ARAC_FAMILY_2"/>
    <property type="match status" value="1"/>
</dbReference>
<dbReference type="InterPro" id="IPR009057">
    <property type="entry name" value="Homeodomain-like_sf"/>
</dbReference>
<dbReference type="Gene3D" id="3.40.50.2300">
    <property type="match status" value="1"/>
</dbReference>
<proteinExistence type="predicted"/>
<evidence type="ECO:0000256" key="6">
    <source>
        <dbReference type="ARBA" id="ARBA00023125"/>
    </source>
</evidence>
<dbReference type="InterPro" id="IPR001789">
    <property type="entry name" value="Sig_transdc_resp-reg_receiver"/>
</dbReference>
<evidence type="ECO:0000259" key="10">
    <source>
        <dbReference type="PROSITE" id="PS50110"/>
    </source>
</evidence>
<dbReference type="PANTHER" id="PTHR42713">
    <property type="entry name" value="HISTIDINE KINASE-RELATED"/>
    <property type="match status" value="1"/>
</dbReference>
<dbReference type="InterPro" id="IPR051552">
    <property type="entry name" value="HptR"/>
</dbReference>
<dbReference type="SUPFAM" id="SSF52172">
    <property type="entry name" value="CheY-like"/>
    <property type="match status" value="1"/>
</dbReference>
<reference evidence="11 12" key="1">
    <citation type="submission" date="2019-10" db="EMBL/GenBank/DDBJ databases">
        <title>Description of Paenibacillus humi sp. nov.</title>
        <authorList>
            <person name="Carlier A."/>
            <person name="Qi S."/>
        </authorList>
    </citation>
    <scope>NUCLEOTIDE SEQUENCE [LARGE SCALE GENOMIC DNA]</scope>
    <source>
        <strain evidence="11 12">LMG 31461</strain>
    </source>
</reference>
<dbReference type="CDD" id="cd17536">
    <property type="entry name" value="REC_YesN-like"/>
    <property type="match status" value="1"/>
</dbReference>
<evidence type="ECO:0000256" key="7">
    <source>
        <dbReference type="ARBA" id="ARBA00023163"/>
    </source>
</evidence>
<evidence type="ECO:0000313" key="12">
    <source>
        <dbReference type="Proteomes" id="UP000653578"/>
    </source>
</evidence>
<name>A0ABX1X2K3_9BACL</name>
<evidence type="ECO:0000256" key="8">
    <source>
        <dbReference type="PROSITE-ProRule" id="PRU00169"/>
    </source>
</evidence>
<dbReference type="InterPro" id="IPR018060">
    <property type="entry name" value="HTH_AraC"/>
</dbReference>
<evidence type="ECO:0000256" key="3">
    <source>
        <dbReference type="ARBA" id="ARBA00022553"/>
    </source>
</evidence>
<keyword evidence="4" id="KW-0902">Two-component regulatory system</keyword>
<keyword evidence="2" id="KW-0963">Cytoplasm</keyword>
<dbReference type="SMART" id="SM00448">
    <property type="entry name" value="REC"/>
    <property type="match status" value="1"/>
</dbReference>
<accession>A0ABX1X2K3</accession>
<dbReference type="SUPFAM" id="SSF46689">
    <property type="entry name" value="Homeodomain-like"/>
    <property type="match status" value="2"/>
</dbReference>
<feature type="domain" description="HTH araC/xylS-type" evidence="9">
    <location>
        <begin position="156"/>
        <end position="254"/>
    </location>
</feature>
<evidence type="ECO:0000256" key="5">
    <source>
        <dbReference type="ARBA" id="ARBA00023015"/>
    </source>
</evidence>